<evidence type="ECO:0000313" key="3">
    <source>
        <dbReference type="Proteomes" id="UP000541154"/>
    </source>
</evidence>
<sequence>MSDRSNTAAKEQVASNTSVPDITVSLKSLWLDSTPRDTDTASVAQTQAQQLQNGQAPRHQVM</sequence>
<evidence type="ECO:0000313" key="2">
    <source>
        <dbReference type="EMBL" id="KAF5859845.1"/>
    </source>
</evidence>
<name>A0A8H6E6C2_PETAA</name>
<feature type="compositionally biased region" description="Low complexity" evidence="1">
    <location>
        <begin position="41"/>
        <end position="56"/>
    </location>
</feature>
<protein>
    <submittedName>
        <fullName evidence="2">Uncharacterized protein</fullName>
    </submittedName>
</protein>
<dbReference type="AlphaFoldDB" id="A0A8H6E6C2"/>
<organism evidence="2 3">
    <name type="scientific">Petromyces alliaceus</name>
    <name type="common">Aspergillus alliaceus</name>
    <dbReference type="NCBI Taxonomy" id="209559"/>
    <lineage>
        <taxon>Eukaryota</taxon>
        <taxon>Fungi</taxon>
        <taxon>Dikarya</taxon>
        <taxon>Ascomycota</taxon>
        <taxon>Pezizomycotina</taxon>
        <taxon>Eurotiomycetes</taxon>
        <taxon>Eurotiomycetidae</taxon>
        <taxon>Eurotiales</taxon>
        <taxon>Aspergillaceae</taxon>
        <taxon>Aspergillus</taxon>
        <taxon>Aspergillus subgen. Circumdati</taxon>
    </lineage>
</organism>
<dbReference type="EMBL" id="SPNV01000151">
    <property type="protein sequence ID" value="KAF5859845.1"/>
    <property type="molecule type" value="Genomic_DNA"/>
</dbReference>
<reference evidence="2 3" key="1">
    <citation type="submission" date="2019-04" db="EMBL/GenBank/DDBJ databases">
        <title>Aspergillus burnettii sp. nov., novel species from soil in southeast Queensland.</title>
        <authorList>
            <person name="Gilchrist C.L.M."/>
            <person name="Pitt J.I."/>
            <person name="Lange L."/>
            <person name="Lacey H.J."/>
            <person name="Vuong D."/>
            <person name="Midgley D.J."/>
            <person name="Greenfield P."/>
            <person name="Bradbury M."/>
            <person name="Lacey E."/>
            <person name="Busk P.K."/>
            <person name="Pilgaard B."/>
            <person name="Chooi Y.H."/>
            <person name="Piggott A.M."/>
        </authorList>
    </citation>
    <scope>NUCLEOTIDE SEQUENCE [LARGE SCALE GENOMIC DNA]</scope>
    <source>
        <strain evidence="2 3">FRR 5400</strain>
    </source>
</reference>
<evidence type="ECO:0000256" key="1">
    <source>
        <dbReference type="SAM" id="MobiDB-lite"/>
    </source>
</evidence>
<accession>A0A8H6E6C2</accession>
<proteinExistence type="predicted"/>
<gene>
    <name evidence="2" type="ORF">ETB97_002397</name>
</gene>
<comment type="caution">
    <text evidence="2">The sequence shown here is derived from an EMBL/GenBank/DDBJ whole genome shotgun (WGS) entry which is preliminary data.</text>
</comment>
<feature type="region of interest" description="Disordered" evidence="1">
    <location>
        <begin position="33"/>
        <end position="62"/>
    </location>
</feature>
<keyword evidence="3" id="KW-1185">Reference proteome</keyword>
<dbReference type="Proteomes" id="UP000541154">
    <property type="component" value="Unassembled WGS sequence"/>
</dbReference>